<protein>
    <submittedName>
        <fullName evidence="1">Uncharacterized protein</fullName>
    </submittedName>
</protein>
<dbReference type="AlphaFoldDB" id="A0A8J2X3R8"/>
<reference evidence="1" key="1">
    <citation type="submission" date="2021-11" db="EMBL/GenBank/DDBJ databases">
        <authorList>
            <consortium name="Genoscope - CEA"/>
            <person name="William W."/>
        </authorList>
    </citation>
    <scope>NUCLEOTIDE SEQUENCE</scope>
</reference>
<sequence length="102" mass="11537">MNLNFVEPVSRLGDSESRPSLCLYIYITSGLSLVEGWFSVHYIVTGGSWIEETALLDSALEAVYHRSYARYSTSKCLPMTQNCGNQRIYSKHKVCVLIPQSR</sequence>
<dbReference type="EMBL" id="CAKKNE010000006">
    <property type="protein sequence ID" value="CAH0379334.1"/>
    <property type="molecule type" value="Genomic_DNA"/>
</dbReference>
<evidence type="ECO:0000313" key="2">
    <source>
        <dbReference type="Proteomes" id="UP000789595"/>
    </source>
</evidence>
<accession>A0A8J2X3R8</accession>
<name>A0A8J2X3R8_9STRA</name>
<keyword evidence="2" id="KW-1185">Reference proteome</keyword>
<organism evidence="1 2">
    <name type="scientific">Pelagomonas calceolata</name>
    <dbReference type="NCBI Taxonomy" id="35677"/>
    <lineage>
        <taxon>Eukaryota</taxon>
        <taxon>Sar</taxon>
        <taxon>Stramenopiles</taxon>
        <taxon>Ochrophyta</taxon>
        <taxon>Pelagophyceae</taxon>
        <taxon>Pelagomonadales</taxon>
        <taxon>Pelagomonadaceae</taxon>
        <taxon>Pelagomonas</taxon>
    </lineage>
</organism>
<comment type="caution">
    <text evidence="1">The sequence shown here is derived from an EMBL/GenBank/DDBJ whole genome shotgun (WGS) entry which is preliminary data.</text>
</comment>
<dbReference type="Proteomes" id="UP000789595">
    <property type="component" value="Unassembled WGS sequence"/>
</dbReference>
<gene>
    <name evidence="1" type="ORF">PECAL_6P09500</name>
</gene>
<proteinExistence type="predicted"/>
<evidence type="ECO:0000313" key="1">
    <source>
        <dbReference type="EMBL" id="CAH0379334.1"/>
    </source>
</evidence>